<feature type="signal peptide" evidence="1">
    <location>
        <begin position="1"/>
        <end position="22"/>
    </location>
</feature>
<accession>K0SWS3</accession>
<protein>
    <recommendedName>
        <fullName evidence="4">Helix-hairpin-helix DNA-binding motif class 1 domain-containing protein</fullName>
    </recommendedName>
</protein>
<evidence type="ECO:0000313" key="3">
    <source>
        <dbReference type="Proteomes" id="UP000266841"/>
    </source>
</evidence>
<evidence type="ECO:0000313" key="2">
    <source>
        <dbReference type="EMBL" id="EJK65441.1"/>
    </source>
</evidence>
<feature type="non-terminal residue" evidence="2">
    <location>
        <position position="206"/>
    </location>
</feature>
<dbReference type="AlphaFoldDB" id="K0SWS3"/>
<gene>
    <name evidence="2" type="ORF">THAOC_13694</name>
</gene>
<name>K0SWS3_THAOC</name>
<evidence type="ECO:0000256" key="1">
    <source>
        <dbReference type="SAM" id="SignalP"/>
    </source>
</evidence>
<dbReference type="EMBL" id="AGNL01015817">
    <property type="protein sequence ID" value="EJK65441.1"/>
    <property type="molecule type" value="Genomic_DNA"/>
</dbReference>
<organism evidence="2 3">
    <name type="scientific">Thalassiosira oceanica</name>
    <name type="common">Marine diatom</name>
    <dbReference type="NCBI Taxonomy" id="159749"/>
    <lineage>
        <taxon>Eukaryota</taxon>
        <taxon>Sar</taxon>
        <taxon>Stramenopiles</taxon>
        <taxon>Ochrophyta</taxon>
        <taxon>Bacillariophyta</taxon>
        <taxon>Coscinodiscophyceae</taxon>
        <taxon>Thalassiosirophycidae</taxon>
        <taxon>Thalassiosirales</taxon>
        <taxon>Thalassiosiraceae</taxon>
        <taxon>Thalassiosira</taxon>
    </lineage>
</organism>
<proteinExistence type="predicted"/>
<comment type="caution">
    <text evidence="2">The sequence shown here is derived from an EMBL/GenBank/DDBJ whole genome shotgun (WGS) entry which is preliminary data.</text>
</comment>
<dbReference type="OrthoDB" id="198303at2759"/>
<keyword evidence="1" id="KW-0732">Signal</keyword>
<evidence type="ECO:0008006" key="4">
    <source>
        <dbReference type="Google" id="ProtNLM"/>
    </source>
</evidence>
<dbReference type="Proteomes" id="UP000266841">
    <property type="component" value="Unassembled WGS sequence"/>
</dbReference>
<feature type="chain" id="PRO_5003840403" description="Helix-hairpin-helix DNA-binding motif class 1 domain-containing protein" evidence="1">
    <location>
        <begin position="23"/>
        <end position="206"/>
    </location>
</feature>
<sequence>MAPVLTTFSVASLLVFPMTALSFSMNKPLGRISTRSTQTHTRRLESNSDDDFDFDDFEADFEAGFRARTRRKKEDFLVPKYLANEEREDNWAQKSVVSLSVILALIVATSFASHSFFEWFGADTPDPQYEPDELVVAPMQKGSIKSAQGYDPKRSRVSDDSLMDFIRAQVQGDITEVPGIGPAAAKKLAEGEHDECITNTYQLIGK</sequence>
<reference evidence="2 3" key="1">
    <citation type="journal article" date="2012" name="Genome Biol.">
        <title>Genome and low-iron response of an oceanic diatom adapted to chronic iron limitation.</title>
        <authorList>
            <person name="Lommer M."/>
            <person name="Specht M."/>
            <person name="Roy A.S."/>
            <person name="Kraemer L."/>
            <person name="Andreson R."/>
            <person name="Gutowska M.A."/>
            <person name="Wolf J."/>
            <person name="Bergner S.V."/>
            <person name="Schilhabel M.B."/>
            <person name="Klostermeier U.C."/>
            <person name="Beiko R.G."/>
            <person name="Rosenstiel P."/>
            <person name="Hippler M."/>
            <person name="Laroche J."/>
        </authorList>
    </citation>
    <scope>NUCLEOTIDE SEQUENCE [LARGE SCALE GENOMIC DNA]</scope>
    <source>
        <strain evidence="2 3">CCMP1005</strain>
    </source>
</reference>
<keyword evidence="3" id="KW-1185">Reference proteome</keyword>